<accession>A0A1J1IGE0</accession>
<protein>
    <submittedName>
        <fullName evidence="2">CLUMA_CG012606, isoform A</fullName>
    </submittedName>
</protein>
<proteinExistence type="predicted"/>
<dbReference type="PANTHER" id="PTHR36692">
    <property type="entry name" value="PROTEIN SNAKESKIN"/>
    <property type="match status" value="1"/>
</dbReference>
<keyword evidence="1" id="KW-1133">Transmembrane helix</keyword>
<evidence type="ECO:0000313" key="2">
    <source>
        <dbReference type="EMBL" id="CRK99327.1"/>
    </source>
</evidence>
<evidence type="ECO:0000256" key="1">
    <source>
        <dbReference type="SAM" id="Phobius"/>
    </source>
</evidence>
<dbReference type="AlphaFoldDB" id="A0A1J1IGE0"/>
<evidence type="ECO:0000313" key="3">
    <source>
        <dbReference type="Proteomes" id="UP000183832"/>
    </source>
</evidence>
<dbReference type="GO" id="GO:0019991">
    <property type="term" value="P:septate junction assembly"/>
    <property type="evidence" value="ECO:0007669"/>
    <property type="project" value="InterPro"/>
</dbReference>
<dbReference type="GO" id="GO:0005886">
    <property type="term" value="C:plasma membrane"/>
    <property type="evidence" value="ECO:0007669"/>
    <property type="project" value="TreeGrafter"/>
</dbReference>
<keyword evidence="1" id="KW-0472">Membrane</keyword>
<sequence>MQTTKLVIHLDKHEQISRLNMPGDQGTLDSSLGAHKNHFRRQASSFGPVVFKSAELLICIICIGLFDDPANNSRFRTFVGTRTIALSYSTFGTFTTVCLAFLIAKALRDNVPWKYSTILNLAGFFGFAACAVVIFKDWSDTKERNYWPPNTTRLDLTCASGALSTLNAVVFLVDSLFVMRLGARGDLP</sequence>
<feature type="transmembrane region" description="Helical" evidence="1">
    <location>
        <begin position="119"/>
        <end position="139"/>
    </location>
</feature>
<dbReference type="InterPro" id="IPR038976">
    <property type="entry name" value="Ssk"/>
</dbReference>
<name>A0A1J1IGE0_9DIPT</name>
<keyword evidence="3" id="KW-1185">Reference proteome</keyword>
<dbReference type="OrthoDB" id="8187586at2759"/>
<feature type="transmembrane region" description="Helical" evidence="1">
    <location>
        <begin position="159"/>
        <end position="179"/>
    </location>
</feature>
<reference evidence="2 3" key="1">
    <citation type="submission" date="2015-04" db="EMBL/GenBank/DDBJ databases">
        <authorList>
            <person name="Syromyatnikov M.Y."/>
            <person name="Popov V.N."/>
        </authorList>
    </citation>
    <scope>NUCLEOTIDE SEQUENCE [LARGE SCALE GENOMIC DNA]</scope>
</reference>
<gene>
    <name evidence="2" type="ORF">CLUMA_CG012606</name>
</gene>
<organism evidence="2 3">
    <name type="scientific">Clunio marinus</name>
    <dbReference type="NCBI Taxonomy" id="568069"/>
    <lineage>
        <taxon>Eukaryota</taxon>
        <taxon>Metazoa</taxon>
        <taxon>Ecdysozoa</taxon>
        <taxon>Arthropoda</taxon>
        <taxon>Hexapoda</taxon>
        <taxon>Insecta</taxon>
        <taxon>Pterygota</taxon>
        <taxon>Neoptera</taxon>
        <taxon>Endopterygota</taxon>
        <taxon>Diptera</taxon>
        <taxon>Nematocera</taxon>
        <taxon>Chironomoidea</taxon>
        <taxon>Chironomidae</taxon>
        <taxon>Clunio</taxon>
    </lineage>
</organism>
<feature type="transmembrane region" description="Helical" evidence="1">
    <location>
        <begin position="86"/>
        <end position="107"/>
    </location>
</feature>
<dbReference type="PANTHER" id="PTHR36692:SF1">
    <property type="entry name" value="GH08457P"/>
    <property type="match status" value="1"/>
</dbReference>
<keyword evidence="1" id="KW-0812">Transmembrane</keyword>
<dbReference type="EMBL" id="CVRI01000050">
    <property type="protein sequence ID" value="CRK99327.1"/>
    <property type="molecule type" value="Genomic_DNA"/>
</dbReference>
<dbReference type="Proteomes" id="UP000183832">
    <property type="component" value="Unassembled WGS sequence"/>
</dbReference>